<dbReference type="Pfam" id="PF00106">
    <property type="entry name" value="adh_short"/>
    <property type="match status" value="1"/>
</dbReference>
<dbReference type="PANTHER" id="PTHR43976:SF16">
    <property type="entry name" value="SHORT-CHAIN DEHYDROGENASE_REDUCTASE FAMILY PROTEIN"/>
    <property type="match status" value="1"/>
</dbReference>
<proteinExistence type="inferred from homology"/>
<keyword evidence="6" id="KW-1185">Reference proteome</keyword>
<protein>
    <submittedName>
        <fullName evidence="5">SDR family NAD(P)-dependent oxidoreductase</fullName>
    </submittedName>
</protein>
<feature type="domain" description="Ketoreductase" evidence="4">
    <location>
        <begin position="4"/>
        <end position="186"/>
    </location>
</feature>
<evidence type="ECO:0000313" key="5">
    <source>
        <dbReference type="EMBL" id="RXK86175.1"/>
    </source>
</evidence>
<name>A0A4Q1DBL3_9BACT</name>
<dbReference type="PANTHER" id="PTHR43976">
    <property type="entry name" value="SHORT CHAIN DEHYDROGENASE"/>
    <property type="match status" value="1"/>
</dbReference>
<dbReference type="InterPro" id="IPR020904">
    <property type="entry name" value="Sc_DH/Rdtase_CS"/>
</dbReference>
<accession>A0A4Q1DBL3</accession>
<evidence type="ECO:0000256" key="1">
    <source>
        <dbReference type="ARBA" id="ARBA00006484"/>
    </source>
</evidence>
<reference evidence="5 6" key="1">
    <citation type="submission" date="2019-01" db="EMBL/GenBank/DDBJ databases">
        <title>Filimonas sp. strain TTM-71.</title>
        <authorList>
            <person name="Chen W.-M."/>
        </authorList>
    </citation>
    <scope>NUCLEOTIDE SEQUENCE [LARGE SCALE GENOMIC DNA]</scope>
    <source>
        <strain evidence="5 6">TTM-71</strain>
    </source>
</reference>
<dbReference type="InterPro" id="IPR002347">
    <property type="entry name" value="SDR_fam"/>
</dbReference>
<dbReference type="SUPFAM" id="SSF51735">
    <property type="entry name" value="NAD(P)-binding Rossmann-fold domains"/>
    <property type="match status" value="1"/>
</dbReference>
<sequence>MSSKVWYVTGASKGLGLALVQKLLAAGHKVVATSRSLSALTKAVGIDASSQFLPVATDLGNEQSVEASIRAAVDTFGRIDVVVNNAGYGIGGTIEELSQEEIRQSFEVNVFGTMTVAQKAMPYLRAQRSGHLINISSIAGFAGATGWAVYAAAKQAVIGFSEVLAQDVKEFGIKVTVVAPGAFRTQFLTSDSLVLAAHQIKDYTEVSASHARYRSMDGKQTGDPDKAAAVFMELAALPEPPVVLFLGEDAWSRATAKIATLQEGLNNWKALTCSTQLTV</sequence>
<evidence type="ECO:0000256" key="3">
    <source>
        <dbReference type="RuleBase" id="RU000363"/>
    </source>
</evidence>
<evidence type="ECO:0000256" key="2">
    <source>
        <dbReference type="ARBA" id="ARBA00023002"/>
    </source>
</evidence>
<dbReference type="OrthoDB" id="1235794at2"/>
<dbReference type="GO" id="GO:0016491">
    <property type="term" value="F:oxidoreductase activity"/>
    <property type="evidence" value="ECO:0007669"/>
    <property type="project" value="UniProtKB-KW"/>
</dbReference>
<organism evidence="5 6">
    <name type="scientific">Filimonas effusa</name>
    <dbReference type="NCBI Taxonomy" id="2508721"/>
    <lineage>
        <taxon>Bacteria</taxon>
        <taxon>Pseudomonadati</taxon>
        <taxon>Bacteroidota</taxon>
        <taxon>Chitinophagia</taxon>
        <taxon>Chitinophagales</taxon>
        <taxon>Chitinophagaceae</taxon>
        <taxon>Filimonas</taxon>
    </lineage>
</organism>
<dbReference type="InterPro" id="IPR051911">
    <property type="entry name" value="SDR_oxidoreductase"/>
</dbReference>
<keyword evidence="2" id="KW-0560">Oxidoreductase</keyword>
<dbReference type="PRINTS" id="PR00080">
    <property type="entry name" value="SDRFAMILY"/>
</dbReference>
<dbReference type="EMBL" id="SDHZ01000001">
    <property type="protein sequence ID" value="RXK86175.1"/>
    <property type="molecule type" value="Genomic_DNA"/>
</dbReference>
<dbReference type="PRINTS" id="PR00081">
    <property type="entry name" value="GDHRDH"/>
</dbReference>
<dbReference type="AlphaFoldDB" id="A0A4Q1DBL3"/>
<dbReference type="SMART" id="SM00822">
    <property type="entry name" value="PKS_KR"/>
    <property type="match status" value="1"/>
</dbReference>
<gene>
    <name evidence="5" type="ORF">ESB13_05020</name>
</gene>
<comment type="caution">
    <text evidence="5">The sequence shown here is derived from an EMBL/GenBank/DDBJ whole genome shotgun (WGS) entry which is preliminary data.</text>
</comment>
<evidence type="ECO:0000313" key="6">
    <source>
        <dbReference type="Proteomes" id="UP000290545"/>
    </source>
</evidence>
<evidence type="ECO:0000259" key="4">
    <source>
        <dbReference type="SMART" id="SM00822"/>
    </source>
</evidence>
<dbReference type="Proteomes" id="UP000290545">
    <property type="component" value="Unassembled WGS sequence"/>
</dbReference>
<dbReference type="CDD" id="cd05374">
    <property type="entry name" value="17beta-HSD-like_SDR_c"/>
    <property type="match status" value="1"/>
</dbReference>
<dbReference type="Gene3D" id="3.40.50.720">
    <property type="entry name" value="NAD(P)-binding Rossmann-like Domain"/>
    <property type="match status" value="1"/>
</dbReference>
<dbReference type="InterPro" id="IPR057326">
    <property type="entry name" value="KR_dom"/>
</dbReference>
<comment type="similarity">
    <text evidence="1 3">Belongs to the short-chain dehydrogenases/reductases (SDR) family.</text>
</comment>
<dbReference type="RefSeq" id="WP_129001925.1">
    <property type="nucleotide sequence ID" value="NZ_SDHZ01000001.1"/>
</dbReference>
<dbReference type="PROSITE" id="PS00061">
    <property type="entry name" value="ADH_SHORT"/>
    <property type="match status" value="1"/>
</dbReference>
<dbReference type="InterPro" id="IPR036291">
    <property type="entry name" value="NAD(P)-bd_dom_sf"/>
</dbReference>